<gene>
    <name evidence="1" type="ORF">FTOL_00217</name>
</gene>
<dbReference type="Proteomes" id="UP001187734">
    <property type="component" value="Unassembled WGS sequence"/>
</dbReference>
<comment type="caution">
    <text evidence="1">The sequence shown here is derived from an EMBL/GenBank/DDBJ whole genome shotgun (WGS) entry which is preliminary data.</text>
</comment>
<accession>A0AAE8LXP7</accession>
<sequence length="36" mass="3882">MIKWVASISQLTPQTSVEAKATARSTNGTLLTYQGE</sequence>
<name>A0AAE8LXP7_9HYPO</name>
<dbReference type="EMBL" id="ONZP01000010">
    <property type="protein sequence ID" value="SPJ70489.1"/>
    <property type="molecule type" value="Genomic_DNA"/>
</dbReference>
<evidence type="ECO:0000313" key="2">
    <source>
        <dbReference type="Proteomes" id="UP001187734"/>
    </source>
</evidence>
<evidence type="ECO:0000313" key="1">
    <source>
        <dbReference type="EMBL" id="SPJ70489.1"/>
    </source>
</evidence>
<reference evidence="1" key="1">
    <citation type="submission" date="2018-03" db="EMBL/GenBank/DDBJ databases">
        <authorList>
            <person name="Guldener U."/>
        </authorList>
    </citation>
    <scope>NUCLEOTIDE SEQUENCE</scope>
</reference>
<dbReference type="AlphaFoldDB" id="A0AAE8LXP7"/>
<protein>
    <submittedName>
        <fullName evidence="1">Uncharacterized protein</fullName>
    </submittedName>
</protein>
<keyword evidence="2" id="KW-1185">Reference proteome</keyword>
<organism evidence="1 2">
    <name type="scientific">Fusarium torulosum</name>
    <dbReference type="NCBI Taxonomy" id="33205"/>
    <lineage>
        <taxon>Eukaryota</taxon>
        <taxon>Fungi</taxon>
        <taxon>Dikarya</taxon>
        <taxon>Ascomycota</taxon>
        <taxon>Pezizomycotina</taxon>
        <taxon>Sordariomycetes</taxon>
        <taxon>Hypocreomycetidae</taxon>
        <taxon>Hypocreales</taxon>
        <taxon>Nectriaceae</taxon>
        <taxon>Fusarium</taxon>
    </lineage>
</organism>
<proteinExistence type="predicted"/>